<dbReference type="OrthoDB" id="1708403at2759"/>
<dbReference type="Gene3D" id="3.30.160.60">
    <property type="entry name" value="Classic Zinc Finger"/>
    <property type="match status" value="1"/>
</dbReference>
<sequence length="299" mass="33535">MEQYLTWPKRKQSLSSHLQPKTSPSLHGDSWEEKAFAEDAAGVLGECVWPPRSYSCTFCRREFRSAQALGGHMNVHRRDRARLKLSPNTTHDLIHQDHQNPIPNPNPIPPWDAQYPSGICTKVYNPYSSTSDSDHVFFPPPASSISRVSPPPKHEIRDGKTIVPLFRSPIIKKHDNYKKPSIYAPPSWSNLIGENYIRVPDTNDQEKNSGFPGSNRSKEYANATGDLSISLNLVVHRACPISFEGKEGEDTSSKRRIIDSATFPFFPKSNSGDSHEHFQSEVIQGSSSSSELDLELRLG</sequence>
<evidence type="ECO:0000256" key="2">
    <source>
        <dbReference type="ARBA" id="ARBA00022723"/>
    </source>
</evidence>
<dbReference type="PROSITE" id="PS50157">
    <property type="entry name" value="ZINC_FINGER_C2H2_2"/>
    <property type="match status" value="1"/>
</dbReference>
<dbReference type="PROSITE" id="PS00028">
    <property type="entry name" value="ZINC_FINGER_C2H2_1"/>
    <property type="match status" value="1"/>
</dbReference>
<evidence type="ECO:0000256" key="4">
    <source>
        <dbReference type="ARBA" id="ARBA00022833"/>
    </source>
</evidence>
<proteinExistence type="predicted"/>
<feature type="region of interest" description="Disordered" evidence="9">
    <location>
        <begin position="265"/>
        <end position="299"/>
    </location>
</feature>
<dbReference type="GO" id="GO:0008270">
    <property type="term" value="F:zinc ion binding"/>
    <property type="evidence" value="ECO:0007669"/>
    <property type="project" value="UniProtKB-KW"/>
</dbReference>
<dbReference type="InterPro" id="IPR052426">
    <property type="entry name" value="Plant_dev_regulator"/>
</dbReference>
<keyword evidence="6" id="KW-0804">Transcription</keyword>
<gene>
    <name evidence="11" type="ORF">RHSIM_Rhsim05G0195900</name>
</gene>
<dbReference type="Proteomes" id="UP000626092">
    <property type="component" value="Unassembled WGS sequence"/>
</dbReference>
<keyword evidence="4" id="KW-0862">Zinc</keyword>
<dbReference type="Pfam" id="PF13912">
    <property type="entry name" value="zf-C2H2_6"/>
    <property type="match status" value="1"/>
</dbReference>
<evidence type="ECO:0000256" key="1">
    <source>
        <dbReference type="ARBA" id="ARBA00004123"/>
    </source>
</evidence>
<evidence type="ECO:0000256" key="6">
    <source>
        <dbReference type="ARBA" id="ARBA00023163"/>
    </source>
</evidence>
<comment type="caution">
    <text evidence="11">The sequence shown here is derived from an EMBL/GenBank/DDBJ whole genome shotgun (WGS) entry which is preliminary data.</text>
</comment>
<evidence type="ECO:0000313" key="12">
    <source>
        <dbReference type="Proteomes" id="UP000626092"/>
    </source>
</evidence>
<evidence type="ECO:0000313" key="11">
    <source>
        <dbReference type="EMBL" id="KAF7144266.1"/>
    </source>
</evidence>
<feature type="compositionally biased region" description="Polar residues" evidence="9">
    <location>
        <begin position="13"/>
        <end position="25"/>
    </location>
</feature>
<keyword evidence="3 8" id="KW-0863">Zinc-finger</keyword>
<evidence type="ECO:0000256" key="9">
    <source>
        <dbReference type="SAM" id="MobiDB-lite"/>
    </source>
</evidence>
<keyword evidence="2" id="KW-0479">Metal-binding</keyword>
<dbReference type="PANTHER" id="PTHR45801">
    <property type="entry name" value="OS07G0101800 PROTEIN"/>
    <property type="match status" value="1"/>
</dbReference>
<evidence type="ECO:0000256" key="8">
    <source>
        <dbReference type="PROSITE-ProRule" id="PRU00042"/>
    </source>
</evidence>
<dbReference type="GO" id="GO:0005634">
    <property type="term" value="C:nucleus"/>
    <property type="evidence" value="ECO:0007669"/>
    <property type="project" value="UniProtKB-SubCell"/>
</dbReference>
<dbReference type="SUPFAM" id="SSF57667">
    <property type="entry name" value="beta-beta-alpha zinc fingers"/>
    <property type="match status" value="1"/>
</dbReference>
<keyword evidence="5" id="KW-0805">Transcription regulation</keyword>
<name>A0A834LQG2_RHOSS</name>
<evidence type="ECO:0000256" key="3">
    <source>
        <dbReference type="ARBA" id="ARBA00022771"/>
    </source>
</evidence>
<dbReference type="InterPro" id="IPR036236">
    <property type="entry name" value="Znf_C2H2_sf"/>
</dbReference>
<reference evidence="11" key="1">
    <citation type="submission" date="2019-11" db="EMBL/GenBank/DDBJ databases">
        <authorList>
            <person name="Liu Y."/>
            <person name="Hou J."/>
            <person name="Li T.-Q."/>
            <person name="Guan C.-H."/>
            <person name="Wu X."/>
            <person name="Wu H.-Z."/>
            <person name="Ling F."/>
            <person name="Zhang R."/>
            <person name="Shi X.-G."/>
            <person name="Ren J.-P."/>
            <person name="Chen E.-F."/>
            <person name="Sun J.-M."/>
        </authorList>
    </citation>
    <scope>NUCLEOTIDE SEQUENCE</scope>
    <source>
        <strain evidence="11">Adult_tree_wgs_1</strain>
        <tissue evidence="11">Leaves</tissue>
    </source>
</reference>
<keyword evidence="12" id="KW-1185">Reference proteome</keyword>
<keyword evidence="7" id="KW-0539">Nucleus</keyword>
<dbReference type="PANTHER" id="PTHR45801:SF119">
    <property type="entry name" value="ZINC FINGER PROTEIN 10-LIKE"/>
    <property type="match status" value="1"/>
</dbReference>
<feature type="domain" description="C2H2-type" evidence="10">
    <location>
        <begin position="54"/>
        <end position="81"/>
    </location>
</feature>
<organism evidence="11 12">
    <name type="scientific">Rhododendron simsii</name>
    <name type="common">Sims's rhododendron</name>
    <dbReference type="NCBI Taxonomy" id="118357"/>
    <lineage>
        <taxon>Eukaryota</taxon>
        <taxon>Viridiplantae</taxon>
        <taxon>Streptophyta</taxon>
        <taxon>Embryophyta</taxon>
        <taxon>Tracheophyta</taxon>
        <taxon>Spermatophyta</taxon>
        <taxon>Magnoliopsida</taxon>
        <taxon>eudicotyledons</taxon>
        <taxon>Gunneridae</taxon>
        <taxon>Pentapetalae</taxon>
        <taxon>asterids</taxon>
        <taxon>Ericales</taxon>
        <taxon>Ericaceae</taxon>
        <taxon>Ericoideae</taxon>
        <taxon>Rhodoreae</taxon>
        <taxon>Rhododendron</taxon>
    </lineage>
</organism>
<protein>
    <recommendedName>
        <fullName evidence="10">C2H2-type domain-containing protein</fullName>
    </recommendedName>
</protein>
<accession>A0A834LQG2</accession>
<evidence type="ECO:0000259" key="10">
    <source>
        <dbReference type="PROSITE" id="PS50157"/>
    </source>
</evidence>
<dbReference type="InterPro" id="IPR013087">
    <property type="entry name" value="Znf_C2H2_type"/>
</dbReference>
<evidence type="ECO:0000256" key="7">
    <source>
        <dbReference type="ARBA" id="ARBA00023242"/>
    </source>
</evidence>
<evidence type="ECO:0000256" key="5">
    <source>
        <dbReference type="ARBA" id="ARBA00023015"/>
    </source>
</evidence>
<comment type="subcellular location">
    <subcellularLocation>
        <location evidence="1">Nucleus</location>
    </subcellularLocation>
</comment>
<dbReference type="EMBL" id="WJXA01000005">
    <property type="protein sequence ID" value="KAF7144266.1"/>
    <property type="molecule type" value="Genomic_DNA"/>
</dbReference>
<feature type="region of interest" description="Disordered" evidence="9">
    <location>
        <begin position="1"/>
        <end position="29"/>
    </location>
</feature>
<dbReference type="AlphaFoldDB" id="A0A834LQG2"/>